<dbReference type="PROSITE" id="PS51257">
    <property type="entry name" value="PROKAR_LIPOPROTEIN"/>
    <property type="match status" value="1"/>
</dbReference>
<evidence type="ECO:0000259" key="1">
    <source>
        <dbReference type="Pfam" id="PF00534"/>
    </source>
</evidence>
<evidence type="ECO:0000313" key="6">
    <source>
        <dbReference type="EMBL" id="CAB5073424.1"/>
    </source>
</evidence>
<proteinExistence type="predicted"/>
<dbReference type="PANTHER" id="PTHR45947:SF3">
    <property type="entry name" value="SULFOQUINOVOSYL TRANSFERASE SQD2"/>
    <property type="match status" value="1"/>
</dbReference>
<dbReference type="InterPro" id="IPR028098">
    <property type="entry name" value="Glyco_trans_4-like_N"/>
</dbReference>
<sequence length="380" mass="42694">MKILIITHNISSGGAATACRRLIRAFKNQEIQVNLLSVKQSTEPSSLSSVVRRFYSAILSKLDIYICKFLNNGSQHWQSSGLVGLLTARKIKSLDPTVVNIHWIGHATISIRQLKKLNLPIIITMHDEWWLHAINHYDAKSESHGKLSIKNRFIALIFEQKKSFLNQPNVKIISPSSELKLRIKKSLAGKDDHVFIIPNPISSKDFHPLHEYKKIKKVLLYAGGTQDPRKGYDLFLSALNSMNETCEVLVLGKKGVETAGVNKQITITGIQWINSENEMNQIYCESSMTIVPSRQEAFGQVASESVMAGTPVISFEVGGLRDIIKHGLNGFLIQGFDTQRMAELLDKFLLSDNFDSKIISNDARMRFSEEAVVESYLNIL</sequence>
<dbReference type="EMBL" id="CAFBOO010000008">
    <property type="protein sequence ID" value="CAB4988948.1"/>
    <property type="molecule type" value="Genomic_DNA"/>
</dbReference>
<gene>
    <name evidence="3" type="ORF">UFOPK2850_00870</name>
    <name evidence="4" type="ORF">UFOPK3982_01017</name>
    <name evidence="5" type="ORF">UFOPK4120_00870</name>
    <name evidence="6" type="ORF">UFOPK4404_00865</name>
</gene>
<dbReference type="EMBL" id="CAFBPO010000008">
    <property type="protein sequence ID" value="CAB5021297.1"/>
    <property type="molecule type" value="Genomic_DNA"/>
</dbReference>
<dbReference type="PANTHER" id="PTHR45947">
    <property type="entry name" value="SULFOQUINOVOSYL TRANSFERASE SQD2"/>
    <property type="match status" value="1"/>
</dbReference>
<reference evidence="6" key="1">
    <citation type="submission" date="2020-05" db="EMBL/GenBank/DDBJ databases">
        <authorList>
            <person name="Chiriac C."/>
            <person name="Salcher M."/>
            <person name="Ghai R."/>
            <person name="Kavagutti S V."/>
        </authorList>
    </citation>
    <scope>NUCLEOTIDE SEQUENCE</scope>
</reference>
<evidence type="ECO:0000313" key="3">
    <source>
        <dbReference type="EMBL" id="CAB4757423.1"/>
    </source>
</evidence>
<protein>
    <submittedName>
        <fullName evidence="6">Unannotated protein</fullName>
    </submittedName>
</protein>
<dbReference type="InterPro" id="IPR001296">
    <property type="entry name" value="Glyco_trans_1"/>
</dbReference>
<accession>A0A6J7V3P3</accession>
<name>A0A6J7V3P3_9ZZZZ</name>
<feature type="domain" description="Glycosyl transferase family 1" evidence="1">
    <location>
        <begin position="216"/>
        <end position="361"/>
    </location>
</feature>
<dbReference type="CDD" id="cd03801">
    <property type="entry name" value="GT4_PimA-like"/>
    <property type="match status" value="1"/>
</dbReference>
<dbReference type="Pfam" id="PF13439">
    <property type="entry name" value="Glyco_transf_4"/>
    <property type="match status" value="1"/>
</dbReference>
<dbReference type="GO" id="GO:0016757">
    <property type="term" value="F:glycosyltransferase activity"/>
    <property type="evidence" value="ECO:0007669"/>
    <property type="project" value="InterPro"/>
</dbReference>
<dbReference type="Gene3D" id="3.40.50.2000">
    <property type="entry name" value="Glycogen Phosphorylase B"/>
    <property type="match status" value="2"/>
</dbReference>
<evidence type="ECO:0000313" key="4">
    <source>
        <dbReference type="EMBL" id="CAB4988948.1"/>
    </source>
</evidence>
<organism evidence="6">
    <name type="scientific">freshwater metagenome</name>
    <dbReference type="NCBI Taxonomy" id="449393"/>
    <lineage>
        <taxon>unclassified sequences</taxon>
        <taxon>metagenomes</taxon>
        <taxon>ecological metagenomes</taxon>
    </lineage>
</organism>
<dbReference type="SUPFAM" id="SSF53756">
    <property type="entry name" value="UDP-Glycosyltransferase/glycogen phosphorylase"/>
    <property type="match status" value="1"/>
</dbReference>
<dbReference type="EMBL" id="CAEZZH010000009">
    <property type="protein sequence ID" value="CAB4757423.1"/>
    <property type="molecule type" value="Genomic_DNA"/>
</dbReference>
<dbReference type="Pfam" id="PF00534">
    <property type="entry name" value="Glycos_transf_1"/>
    <property type="match status" value="1"/>
</dbReference>
<evidence type="ECO:0000313" key="5">
    <source>
        <dbReference type="EMBL" id="CAB5021297.1"/>
    </source>
</evidence>
<dbReference type="EMBL" id="CAFBQY010000008">
    <property type="protein sequence ID" value="CAB5073424.1"/>
    <property type="molecule type" value="Genomic_DNA"/>
</dbReference>
<feature type="domain" description="Glycosyltransferase subfamily 4-like N-terminal" evidence="2">
    <location>
        <begin position="13"/>
        <end position="201"/>
    </location>
</feature>
<evidence type="ECO:0000259" key="2">
    <source>
        <dbReference type="Pfam" id="PF13439"/>
    </source>
</evidence>
<dbReference type="AlphaFoldDB" id="A0A6J7V3P3"/>
<dbReference type="InterPro" id="IPR050194">
    <property type="entry name" value="Glycosyltransferase_grp1"/>
</dbReference>